<feature type="domain" description="Hemerythrin-like" evidence="1">
    <location>
        <begin position="5"/>
        <end position="134"/>
    </location>
</feature>
<evidence type="ECO:0000259" key="1">
    <source>
        <dbReference type="Pfam" id="PF01814"/>
    </source>
</evidence>
<accession>A0A8I1EEH3</accession>
<dbReference type="Proteomes" id="UP000637061">
    <property type="component" value="Unassembled WGS sequence"/>
</dbReference>
<dbReference type="AlphaFoldDB" id="A0A8I1EEH3"/>
<name>A0A8I1EEH3_PSEPU</name>
<comment type="caution">
    <text evidence="2">The sequence shown here is derived from an EMBL/GenBank/DDBJ whole genome shotgun (WGS) entry which is preliminary data.</text>
</comment>
<dbReference type="Gene3D" id="1.20.120.520">
    <property type="entry name" value="nmb1532 protein domain like"/>
    <property type="match status" value="1"/>
</dbReference>
<gene>
    <name evidence="2" type="ORF">JEU22_09720</name>
</gene>
<evidence type="ECO:0000313" key="2">
    <source>
        <dbReference type="EMBL" id="MBI6884191.1"/>
    </source>
</evidence>
<sequence length="156" mass="18298">MNALLKELHAYHHEVATKITQIKELLERIRHGSAGADDCKLLFKQLEALHGDAERHHHENEELIRLALLTTDAPIHQRVMAIEQDHKAFTRIAGQLKMLEQSKQEARVIADTIEDFIKKYYDHMDAEENIFFPVADKWLSDTQWQEIKHQWHSETS</sequence>
<dbReference type="Pfam" id="PF01814">
    <property type="entry name" value="Hemerythrin"/>
    <property type="match status" value="1"/>
</dbReference>
<organism evidence="2 3">
    <name type="scientific">Pseudomonas putida</name>
    <name type="common">Arthrobacter siderocapsulatus</name>
    <dbReference type="NCBI Taxonomy" id="303"/>
    <lineage>
        <taxon>Bacteria</taxon>
        <taxon>Pseudomonadati</taxon>
        <taxon>Pseudomonadota</taxon>
        <taxon>Gammaproteobacteria</taxon>
        <taxon>Pseudomonadales</taxon>
        <taxon>Pseudomonadaceae</taxon>
        <taxon>Pseudomonas</taxon>
    </lineage>
</organism>
<dbReference type="InterPro" id="IPR012312">
    <property type="entry name" value="Hemerythrin-like"/>
</dbReference>
<reference evidence="2" key="1">
    <citation type="submission" date="2020-12" db="EMBL/GenBank/DDBJ databases">
        <title>Enhanced detection system for hospital associated transmission using whole genome sequencing surveillance.</title>
        <authorList>
            <person name="Harrison L.H."/>
            <person name="Van Tyne D."/>
            <person name="Marsh J.W."/>
            <person name="Griffith M.P."/>
            <person name="Snyder D.J."/>
            <person name="Cooper V.S."/>
            <person name="Mustapha M."/>
        </authorList>
    </citation>
    <scope>NUCLEOTIDE SEQUENCE</scope>
    <source>
        <strain evidence="2">PSB00042</strain>
    </source>
</reference>
<dbReference type="EMBL" id="JAEHTE010000007">
    <property type="protein sequence ID" value="MBI6884191.1"/>
    <property type="molecule type" value="Genomic_DNA"/>
</dbReference>
<dbReference type="RefSeq" id="WP_020193843.1">
    <property type="nucleotide sequence ID" value="NZ_JAEHTE010000007.1"/>
</dbReference>
<evidence type="ECO:0000313" key="3">
    <source>
        <dbReference type="Proteomes" id="UP000637061"/>
    </source>
</evidence>
<proteinExistence type="predicted"/>
<protein>
    <submittedName>
        <fullName evidence="2">Hemerythrin domain-containing protein</fullName>
    </submittedName>
</protein>